<dbReference type="InterPro" id="IPR017853">
    <property type="entry name" value="GH"/>
</dbReference>
<evidence type="ECO:0000313" key="3">
    <source>
        <dbReference type="Proteomes" id="UP001139534"/>
    </source>
</evidence>
<dbReference type="Proteomes" id="UP001139534">
    <property type="component" value="Unassembled WGS sequence"/>
</dbReference>
<keyword evidence="1" id="KW-0472">Membrane</keyword>
<name>A0A9X2BRY0_9BACL</name>
<proteinExistence type="predicted"/>
<dbReference type="Gene3D" id="3.20.20.80">
    <property type="entry name" value="Glycosidases"/>
    <property type="match status" value="1"/>
</dbReference>
<evidence type="ECO:0000313" key="2">
    <source>
        <dbReference type="EMBL" id="MCK8486156.1"/>
    </source>
</evidence>
<keyword evidence="1" id="KW-1133">Transmembrane helix</keyword>
<gene>
    <name evidence="2" type="ORF">M0651_03105</name>
</gene>
<feature type="transmembrane region" description="Helical" evidence="1">
    <location>
        <begin position="24"/>
        <end position="46"/>
    </location>
</feature>
<dbReference type="AlphaFoldDB" id="A0A9X2BRY0"/>
<dbReference type="EMBL" id="JALPRK010000002">
    <property type="protein sequence ID" value="MCK8486156.1"/>
    <property type="molecule type" value="Genomic_DNA"/>
</dbReference>
<protein>
    <recommendedName>
        <fullName evidence="4">Family 2 glycosyl transferase</fullName>
    </recommendedName>
</protein>
<accession>A0A9X2BRY0</accession>
<keyword evidence="3" id="KW-1185">Reference proteome</keyword>
<comment type="caution">
    <text evidence="2">The sequence shown here is derived from an EMBL/GenBank/DDBJ whole genome shotgun (WGS) entry which is preliminary data.</text>
</comment>
<reference evidence="2" key="1">
    <citation type="submission" date="2022-04" db="EMBL/GenBank/DDBJ databases">
        <authorList>
            <person name="Seo M.-J."/>
        </authorList>
    </citation>
    <scope>NUCLEOTIDE SEQUENCE</scope>
    <source>
        <strain evidence="2">MBLB2552</strain>
    </source>
</reference>
<evidence type="ECO:0008006" key="4">
    <source>
        <dbReference type="Google" id="ProtNLM"/>
    </source>
</evidence>
<evidence type="ECO:0000256" key="1">
    <source>
        <dbReference type="SAM" id="Phobius"/>
    </source>
</evidence>
<organism evidence="2 3">
    <name type="scientific">Paenibacillus mellifer</name>
    <dbReference type="NCBI Taxonomy" id="2937794"/>
    <lineage>
        <taxon>Bacteria</taxon>
        <taxon>Bacillati</taxon>
        <taxon>Bacillota</taxon>
        <taxon>Bacilli</taxon>
        <taxon>Bacillales</taxon>
        <taxon>Paenibacillaceae</taxon>
        <taxon>Paenibacillus</taxon>
    </lineage>
</organism>
<dbReference type="SUPFAM" id="SSF51445">
    <property type="entry name" value="(Trans)glycosidases"/>
    <property type="match status" value="1"/>
</dbReference>
<dbReference type="RefSeq" id="WP_248550389.1">
    <property type="nucleotide sequence ID" value="NZ_JALPRK010000002.1"/>
</dbReference>
<sequence>MINSDFEKRRCESAILTTLAKKRLAMGLVLAGVFIAGCVVLAVLNWPPPHYSYAAKDGTELKFRTEGDKFLAYDGESSWEEMFVKGVNLGATVPGHFPGEFPITEDDYLRWFQQIDEMGANVIRIYTVHNPVFYKSLVKYNRDKGKDPLYFIQGIWSPEEQLIEQQDAYIPGIKEAFHREIEKAVKAIYGDLKVPKQPGTSGGKYTANAGPYLMAWHIGTEWDPEMVDNTNRKHAELPPYQGQYFTATDEASPFESWLAELVDDTAQKERTYGWEHPITFTNWVTTDVLKHPGEPLFEEDLASVDATHIQPVAWEAGYFAAYHAYPYYPDFFHLDETLETIPDGTGDFNTYKAYLQELKAYYKDIPVMITEYGVPSSLGVSHLGRGGRNQGGHNEQGQGEINVSLTKDIYDTGYAGAILFMWQDEWFKKTWNTMRFEIPEDRRAFWLNVLTNEKQFGLLSMGPGKEDDLTIDGKLSDWEALPEGEVQAWDRPSAGIDRLQVTHDEAYVYVGLQLSEPFDPDKRLIRLGADTQPGGNQPAAELPGRTLSDGLEAIVEIGSDEETEVLTAPNYDFHRRLYGRYGYWMLDDPTEEQTVQFQPWKLAVSLTMTPPDTRSAHPFQDMTVGKLIRGTTDPESADFDSLASWQYSGNEVELRIPWMLLGFADPSSRQVIDYRPLKEDRAFSTTETDGLTFVLWIMERGEAEVLGPGTASGETGEVVSLDAFPKYVWQPWETVQYTERLKSGYYALQAFYQSLPDRRTTGE</sequence>
<keyword evidence="1" id="KW-0812">Transmembrane</keyword>